<dbReference type="Gene3D" id="3.40.630.10">
    <property type="entry name" value="Zn peptidases"/>
    <property type="match status" value="1"/>
</dbReference>
<evidence type="ECO:0000256" key="5">
    <source>
        <dbReference type="ARBA" id="ARBA00022729"/>
    </source>
</evidence>
<dbReference type="InterPro" id="IPR008710">
    <property type="entry name" value="Nicastrin"/>
</dbReference>
<dbReference type="Pfam" id="PF05450">
    <property type="entry name" value="Nicastrin"/>
    <property type="match status" value="1"/>
</dbReference>
<dbReference type="SUPFAM" id="SSF53187">
    <property type="entry name" value="Zn-dependent exopeptidases"/>
    <property type="match status" value="1"/>
</dbReference>
<evidence type="ECO:0000313" key="12">
    <source>
        <dbReference type="EMBL" id="CAL1537186.1"/>
    </source>
</evidence>
<keyword evidence="7 10" id="KW-1133">Transmembrane helix</keyword>
<evidence type="ECO:0000256" key="4">
    <source>
        <dbReference type="ARBA" id="ARBA00022692"/>
    </source>
</evidence>
<proteinExistence type="inferred from homology"/>
<dbReference type="PANTHER" id="PTHR21092">
    <property type="entry name" value="NICASTRIN"/>
    <property type="match status" value="1"/>
</dbReference>
<name>A0AAV2HST6_LYMST</name>
<evidence type="ECO:0000256" key="3">
    <source>
        <dbReference type="ARBA" id="ARBA00015303"/>
    </source>
</evidence>
<keyword evidence="6" id="KW-0914">Notch signaling pathway</keyword>
<dbReference type="Pfam" id="PF18266">
    <property type="entry name" value="Ncstrn_small"/>
    <property type="match status" value="1"/>
</dbReference>
<accession>A0AAV2HST6</accession>
<evidence type="ECO:0000256" key="9">
    <source>
        <dbReference type="ARBA" id="ARBA00023180"/>
    </source>
</evidence>
<dbReference type="AlphaFoldDB" id="A0AAV2HST6"/>
<evidence type="ECO:0000256" key="8">
    <source>
        <dbReference type="ARBA" id="ARBA00023136"/>
    </source>
</evidence>
<protein>
    <recommendedName>
        <fullName evidence="3">Nicastrin</fullName>
    </recommendedName>
</protein>
<evidence type="ECO:0000256" key="2">
    <source>
        <dbReference type="ARBA" id="ARBA00007717"/>
    </source>
</evidence>
<comment type="caution">
    <text evidence="12">The sequence shown here is derived from an EMBL/GenBank/DDBJ whole genome shotgun (WGS) entry which is preliminary data.</text>
</comment>
<keyword evidence="9" id="KW-0325">Glycoprotein</keyword>
<keyword evidence="8 10" id="KW-0472">Membrane</keyword>
<organism evidence="12 13">
    <name type="scientific">Lymnaea stagnalis</name>
    <name type="common">Great pond snail</name>
    <name type="synonym">Helix stagnalis</name>
    <dbReference type="NCBI Taxonomy" id="6523"/>
    <lineage>
        <taxon>Eukaryota</taxon>
        <taxon>Metazoa</taxon>
        <taxon>Spiralia</taxon>
        <taxon>Lophotrochozoa</taxon>
        <taxon>Mollusca</taxon>
        <taxon>Gastropoda</taxon>
        <taxon>Heterobranchia</taxon>
        <taxon>Euthyneura</taxon>
        <taxon>Panpulmonata</taxon>
        <taxon>Hygrophila</taxon>
        <taxon>Lymnaeoidea</taxon>
        <taxon>Lymnaeidae</taxon>
        <taxon>Lymnaea</taxon>
    </lineage>
</organism>
<dbReference type="Proteomes" id="UP001497497">
    <property type="component" value="Unassembled WGS sequence"/>
</dbReference>
<feature type="transmembrane region" description="Helical" evidence="10">
    <location>
        <begin position="9"/>
        <end position="27"/>
    </location>
</feature>
<evidence type="ECO:0000256" key="7">
    <source>
        <dbReference type="ARBA" id="ARBA00022989"/>
    </source>
</evidence>
<evidence type="ECO:0000313" key="13">
    <source>
        <dbReference type="Proteomes" id="UP001497497"/>
    </source>
</evidence>
<evidence type="ECO:0000259" key="11">
    <source>
        <dbReference type="Pfam" id="PF18266"/>
    </source>
</evidence>
<dbReference type="GO" id="GO:0007219">
    <property type="term" value="P:Notch signaling pathway"/>
    <property type="evidence" value="ECO:0007669"/>
    <property type="project" value="UniProtKB-KW"/>
</dbReference>
<dbReference type="InterPro" id="IPR041084">
    <property type="entry name" value="Ncstrn_small"/>
</dbReference>
<keyword evidence="4 10" id="KW-0812">Transmembrane</keyword>
<dbReference type="GO" id="GO:0007220">
    <property type="term" value="P:Notch receptor processing"/>
    <property type="evidence" value="ECO:0007669"/>
    <property type="project" value="TreeGrafter"/>
</dbReference>
<evidence type="ECO:0000256" key="10">
    <source>
        <dbReference type="SAM" id="Phobius"/>
    </source>
</evidence>
<dbReference type="GO" id="GO:0016485">
    <property type="term" value="P:protein processing"/>
    <property type="evidence" value="ECO:0007669"/>
    <property type="project" value="InterPro"/>
</dbReference>
<gene>
    <name evidence="12" type="ORF">GSLYS_00011099001</name>
</gene>
<dbReference type="PANTHER" id="PTHR21092:SF0">
    <property type="entry name" value="NICASTRIN"/>
    <property type="match status" value="1"/>
</dbReference>
<keyword evidence="13" id="KW-1185">Reference proteome</keyword>
<sequence>MEVSRKKEVIYVTWYFIFILFAVYPVTCVRTKEKIYIELETQSACFRNLNATHQVGCTSDIAGNVGTIHYIQSEADFEWILSVGMHSPYVAVLNSEDFTGDNVKKLYKSERVNGIMVINQLLNTTVSLYPQEGFSSADICPYDKYGMYANDSNFANCKKVLWNPTGTSLYFQDIGIPVIALSDPTDVDAVLNKCYFPFNLPINNQSRDFPVCAAEMKSRMDGAVDSISCLRRTNRIALSLSIPQQFCDPLGDKNVIVTMKDTPQNGNRTDSSVIMIAAKLDSLGLFQSEYKAADTTVAALVTMLATAEALWKRKEDIRNADDAKDIMFSFFQGEAFDYIGSSRMVYEMKKNGFPQKYKDGSATYLHKIELKHLDQIVELNQVGHRNDFDSLWSHTDPLSFHKVSDKIPSMRETMVKFGKAVNLTIQETDEGKPLPPSSAQRFLKERGDIPVIVLTDHRENYTNKFYNSHLDTAELIDAMNYPPEANASTKYKYITRQAELIANLSTTMARYLYNASTNREPTDEVLNDLIADPMTVIHIFPHADLYTNSVACFFLVSVDAKQPFPFYVSVSSHTSEITQLVYSLMARFTGEKTNSSQSSCNQPKNDKRYSYTWMQGELVTNKDGSSSREGWCFQSLVGYTDAVSPAFVIDDYDMLSGQYSTWTESRWGNNAIGVRLFLIPSQGFQASILVVGLIMLVASLGLVLFCNIHSDVIFSKRSFETASSYSPMT</sequence>
<feature type="transmembrane region" description="Helical" evidence="10">
    <location>
        <begin position="684"/>
        <end position="708"/>
    </location>
</feature>
<feature type="domain" description="Nicastrin small lobe" evidence="11">
    <location>
        <begin position="44"/>
        <end position="221"/>
    </location>
</feature>
<reference evidence="12 13" key="1">
    <citation type="submission" date="2024-04" db="EMBL/GenBank/DDBJ databases">
        <authorList>
            <consortium name="Genoscope - CEA"/>
            <person name="William W."/>
        </authorList>
    </citation>
    <scope>NUCLEOTIDE SEQUENCE [LARGE SCALE GENOMIC DNA]</scope>
</reference>
<keyword evidence="5" id="KW-0732">Signal</keyword>
<comment type="similarity">
    <text evidence="2">Belongs to the nicastrin family.</text>
</comment>
<evidence type="ECO:0000256" key="1">
    <source>
        <dbReference type="ARBA" id="ARBA00004479"/>
    </source>
</evidence>
<comment type="subcellular location">
    <subcellularLocation>
        <location evidence="1">Membrane</location>
        <topology evidence="1">Single-pass type I membrane protein</topology>
    </subcellularLocation>
</comment>
<dbReference type="EMBL" id="CAXITT010000253">
    <property type="protein sequence ID" value="CAL1537186.1"/>
    <property type="molecule type" value="Genomic_DNA"/>
</dbReference>
<evidence type="ECO:0000256" key="6">
    <source>
        <dbReference type="ARBA" id="ARBA00022976"/>
    </source>
</evidence>
<dbReference type="GO" id="GO:0005886">
    <property type="term" value="C:plasma membrane"/>
    <property type="evidence" value="ECO:0007669"/>
    <property type="project" value="TreeGrafter"/>
</dbReference>